<keyword evidence="3" id="KW-1185">Reference proteome</keyword>
<feature type="region of interest" description="Disordered" evidence="1">
    <location>
        <begin position="714"/>
        <end position="735"/>
    </location>
</feature>
<evidence type="ECO:0000313" key="3">
    <source>
        <dbReference type="Proteomes" id="UP000078544"/>
    </source>
</evidence>
<dbReference type="EMBL" id="AZGY01000013">
    <property type="protein sequence ID" value="KZZ93252.1"/>
    <property type="molecule type" value="Genomic_DNA"/>
</dbReference>
<evidence type="ECO:0008006" key="4">
    <source>
        <dbReference type="Google" id="ProtNLM"/>
    </source>
</evidence>
<reference evidence="2 3" key="1">
    <citation type="journal article" date="2016" name="Genome Biol. Evol.">
        <title>Divergent and convergent evolution of fungal pathogenicity.</title>
        <authorList>
            <person name="Shang Y."/>
            <person name="Xiao G."/>
            <person name="Zheng P."/>
            <person name="Cen K."/>
            <person name="Zhan S."/>
            <person name="Wang C."/>
        </authorList>
    </citation>
    <scope>NUCLEOTIDE SEQUENCE [LARGE SCALE GENOMIC DNA]</scope>
    <source>
        <strain evidence="2 3">RCEF 2490</strain>
    </source>
</reference>
<dbReference type="Proteomes" id="UP000078544">
    <property type="component" value="Unassembled WGS sequence"/>
</dbReference>
<sequence length="881" mass="98352">MSSTLSEDDVEKLFSGAPQFFARNENHFYGAPHPSTAFLFDEELEIRDLIDHVHIEDKAWGAKTAWPHLTRDVDHDGAAKRQEQDQHKAHFHVKCRERPNMMSMSGLEKGTMGYQAALELPAGDSLEEEQFGFESLGTKAKVIVEARSHMISHNGMLRRLSEPELLERLRRNGEIYKNNDLKAKTKAETYRDLFHNLMRPSSSVTDQIDPYGLNNQIRALLKCLGAANVWIDFSRVEWRVRLGQVLWGENDGDELDDDTAIHDTDDTRERVEEKYWLLMQILLATELLVRLDAVTEGIEYGLSGIRPIDAVHFERAASQTVKWSLLLARSWLDNIEIVKEGDVLLQRPPNPRRGSSWLAALASKVSNKYSKRGSVPPYHYTIKGRHGQRQVDGLTHFARRLTWPGIDRYEARISENAQLAAEEPVGRRTSSPSVKSIHSSYYGAWEIKCNHGKNKGQAQAQRRRLAAALHASGWLTKSYVFGLILPGDSIHHYLMATLLENDTEAMTKLGPFANLSGGFVYSGKSFWSTSCIVGRVLAAGKGAADCMGWISTDVLPDGVEDGWLTIEVEDVAEDTAQLGKKARLWGKKKIERESSILGNGKENSVQAADFIIPHENQYATPPPAVYAELLSLDLTSPPELVTATPLSELVPTPTFENCTKYPELTSYPARLKFFVTIGGGREEEIEYPLTHDVNFVTAHPCAPSQRVRVVKSAASPPMPQSNGAGGALKNDTPRSGFRTGHPLHKFYNFTVVHISEVIRKPRTSLSEFLVDPTFGKSGANRVLVIDCITSFADQPQVPAFEQVMTPSSSPILDRKGSFSAAARMHLESQKMQFGSDMEIMVRAICAQRGWNAMISRRRRSCLACAIREAGALAWKVIVRVP</sequence>
<comment type="caution">
    <text evidence="2">The sequence shown here is derived from an EMBL/GenBank/DDBJ whole genome shotgun (WGS) entry which is preliminary data.</text>
</comment>
<organism evidence="2 3">
    <name type="scientific">Moelleriella libera RCEF 2490</name>
    <dbReference type="NCBI Taxonomy" id="1081109"/>
    <lineage>
        <taxon>Eukaryota</taxon>
        <taxon>Fungi</taxon>
        <taxon>Dikarya</taxon>
        <taxon>Ascomycota</taxon>
        <taxon>Pezizomycotina</taxon>
        <taxon>Sordariomycetes</taxon>
        <taxon>Hypocreomycetidae</taxon>
        <taxon>Hypocreales</taxon>
        <taxon>Clavicipitaceae</taxon>
        <taxon>Moelleriella</taxon>
    </lineage>
</organism>
<dbReference type="PANTHER" id="PTHR42345:SF2">
    <property type="entry name" value="HELICASE-LIKE PROTEIN"/>
    <property type="match status" value="1"/>
</dbReference>
<dbReference type="PANTHER" id="PTHR42345">
    <property type="entry name" value="TPR_REGION DOMAIN-CONTAINING PROTEIN"/>
    <property type="match status" value="1"/>
</dbReference>
<accession>A0A167ZYM2</accession>
<name>A0A167ZYM2_9HYPO</name>
<proteinExistence type="predicted"/>
<dbReference type="STRING" id="1081109.A0A167ZYM2"/>
<evidence type="ECO:0000313" key="2">
    <source>
        <dbReference type="EMBL" id="KZZ93252.1"/>
    </source>
</evidence>
<evidence type="ECO:0000256" key="1">
    <source>
        <dbReference type="SAM" id="MobiDB-lite"/>
    </source>
</evidence>
<gene>
    <name evidence="2" type="ORF">AAL_05637</name>
</gene>
<protein>
    <recommendedName>
        <fullName evidence="4">Helicase-like protein</fullName>
    </recommendedName>
</protein>
<dbReference type="OrthoDB" id="5420387at2759"/>
<dbReference type="AlphaFoldDB" id="A0A167ZYM2"/>